<dbReference type="GO" id="GO:0006270">
    <property type="term" value="P:DNA replication initiation"/>
    <property type="evidence" value="ECO:0007669"/>
    <property type="project" value="TreeGrafter"/>
</dbReference>
<sequence length="612" mass="69695">MYAQVVVLTYQSPDIDSYTYEIPKELKVEVGQLVEVPFGKRNPTGIVLSISPEIRNSKFEIRNLKKISKIIFNQPLLLPYQIELLKWMSEYYMAPMVNCFEAAMPPLNAKSLKPNATLSINQPFDFSQGKLALSTQQTLILVPTINQIPETLAKFPRAKNYVVYHNELKLSEKFAAWQKIQSGKADYIFGSRSAIFSPCPNLKEIIIYDEHDGAYKDERSPYFDTLTVAQKISALTKAQIKIVDASPKITTYFQLKSYIKMQMFGVNTKIISMRDEKLRGNFSPISSHLQEELRKKQHILLFLNKKKESGSMFCKNCKFNDYFEKHPEHCPKCKSQDIYFNVLNVDSLRAEVKKITKRLAFPPEARLPLRSEASAKGGSVQRSEIDIQTATVFYSPKINKYDTAVYIQPDSLLNRADLESVETLYSHITNLKKILPENGTLIIQTYNPDDETLKYSASGNYDSYFKSQLENRRLLSYPPFALLVKLTIKGKDKEKIGEIARKTFSNLNSTIQPASPATCVDAGAKRGERFNPLRPRLASTRARSEASDSTISLLGPYNPIFFSKNPTFNIIIKYKLGLYNLQERQKAIKKLSPIFHAIDKGFQITVEPASLN</sequence>
<evidence type="ECO:0000259" key="4">
    <source>
        <dbReference type="Pfam" id="PF17764"/>
    </source>
</evidence>
<dbReference type="InterPro" id="IPR042115">
    <property type="entry name" value="PriA_3primeBD_sf"/>
</dbReference>
<evidence type="ECO:0000256" key="1">
    <source>
        <dbReference type="ARBA" id="ARBA00022741"/>
    </source>
</evidence>
<keyword evidence="2" id="KW-0067">ATP-binding</keyword>
<name>A0A1F5G6J6_9BACT</name>
<feature type="domain" description="Primosomal protein N' 3' DNA-binding" evidence="4">
    <location>
        <begin position="16"/>
        <end position="105"/>
    </location>
</feature>
<evidence type="ECO:0000256" key="2">
    <source>
        <dbReference type="ARBA" id="ARBA00022840"/>
    </source>
</evidence>
<dbReference type="InterPro" id="IPR041222">
    <property type="entry name" value="PriA_3primeBD"/>
</dbReference>
<dbReference type="Proteomes" id="UP000177369">
    <property type="component" value="Unassembled WGS sequence"/>
</dbReference>
<dbReference type="GO" id="GO:0003677">
    <property type="term" value="F:DNA binding"/>
    <property type="evidence" value="ECO:0007669"/>
    <property type="project" value="UniProtKB-KW"/>
</dbReference>
<dbReference type="GO" id="GO:0006310">
    <property type="term" value="P:DNA recombination"/>
    <property type="evidence" value="ECO:0007669"/>
    <property type="project" value="TreeGrafter"/>
</dbReference>
<dbReference type="GO" id="GO:0006302">
    <property type="term" value="P:double-strand break repair"/>
    <property type="evidence" value="ECO:0007669"/>
    <property type="project" value="TreeGrafter"/>
</dbReference>
<dbReference type="AlphaFoldDB" id="A0A1F5G6J6"/>
<proteinExistence type="predicted"/>
<dbReference type="Gene3D" id="3.40.50.300">
    <property type="entry name" value="P-loop containing nucleotide triphosphate hydrolases"/>
    <property type="match status" value="1"/>
</dbReference>
<gene>
    <name evidence="5" type="ORF">A3D04_04130</name>
</gene>
<evidence type="ECO:0000256" key="3">
    <source>
        <dbReference type="ARBA" id="ARBA00023125"/>
    </source>
</evidence>
<accession>A0A1F5G6J6</accession>
<evidence type="ECO:0000313" key="6">
    <source>
        <dbReference type="Proteomes" id="UP000177369"/>
    </source>
</evidence>
<dbReference type="Pfam" id="PF17764">
    <property type="entry name" value="PriA_3primeBD"/>
    <property type="match status" value="1"/>
</dbReference>
<evidence type="ECO:0000313" key="5">
    <source>
        <dbReference type="EMBL" id="OGD87478.1"/>
    </source>
</evidence>
<organism evidence="5 6">
    <name type="scientific">Candidatus Curtissbacteria bacterium RIFCSPHIGHO2_02_FULL_40_16b</name>
    <dbReference type="NCBI Taxonomy" id="1797714"/>
    <lineage>
        <taxon>Bacteria</taxon>
        <taxon>Candidatus Curtissiibacteriota</taxon>
    </lineage>
</organism>
<dbReference type="Gene3D" id="3.40.1440.60">
    <property type="entry name" value="PriA, 3(prime) DNA-binding domain"/>
    <property type="match status" value="1"/>
</dbReference>
<dbReference type="STRING" id="1797714.A3D04_04130"/>
<protein>
    <recommendedName>
        <fullName evidence="4">Primosomal protein N' 3' DNA-binding domain-containing protein</fullName>
    </recommendedName>
</protein>
<dbReference type="SUPFAM" id="SSF52540">
    <property type="entry name" value="P-loop containing nucleoside triphosphate hydrolases"/>
    <property type="match status" value="1"/>
</dbReference>
<comment type="caution">
    <text evidence="5">The sequence shown here is derived from an EMBL/GenBank/DDBJ whole genome shotgun (WGS) entry which is preliminary data.</text>
</comment>
<reference evidence="5 6" key="1">
    <citation type="journal article" date="2016" name="Nat. Commun.">
        <title>Thousands of microbial genomes shed light on interconnected biogeochemical processes in an aquifer system.</title>
        <authorList>
            <person name="Anantharaman K."/>
            <person name="Brown C.T."/>
            <person name="Hug L.A."/>
            <person name="Sharon I."/>
            <person name="Castelle C.J."/>
            <person name="Probst A.J."/>
            <person name="Thomas B.C."/>
            <person name="Singh A."/>
            <person name="Wilkins M.J."/>
            <person name="Karaoz U."/>
            <person name="Brodie E.L."/>
            <person name="Williams K.H."/>
            <person name="Hubbard S.S."/>
            <person name="Banfield J.F."/>
        </authorList>
    </citation>
    <scope>NUCLEOTIDE SEQUENCE [LARGE SCALE GENOMIC DNA]</scope>
</reference>
<dbReference type="EMBL" id="MFBD01000047">
    <property type="protein sequence ID" value="OGD87478.1"/>
    <property type="molecule type" value="Genomic_DNA"/>
</dbReference>
<keyword evidence="3" id="KW-0238">DNA-binding</keyword>
<keyword evidence="1" id="KW-0547">Nucleotide-binding</keyword>
<dbReference type="PANTHER" id="PTHR30580">
    <property type="entry name" value="PRIMOSOMAL PROTEIN N"/>
    <property type="match status" value="1"/>
</dbReference>
<dbReference type="PANTHER" id="PTHR30580:SF0">
    <property type="entry name" value="PRIMOSOMAL PROTEIN N"/>
    <property type="match status" value="1"/>
</dbReference>
<dbReference type="InterPro" id="IPR027417">
    <property type="entry name" value="P-loop_NTPase"/>
</dbReference>
<dbReference type="GO" id="GO:0005524">
    <property type="term" value="F:ATP binding"/>
    <property type="evidence" value="ECO:0007669"/>
    <property type="project" value="UniProtKB-KW"/>
</dbReference>
<dbReference type="GO" id="GO:0043138">
    <property type="term" value="F:3'-5' DNA helicase activity"/>
    <property type="evidence" value="ECO:0007669"/>
    <property type="project" value="TreeGrafter"/>
</dbReference>